<evidence type="ECO:0000256" key="2">
    <source>
        <dbReference type="ARBA" id="ARBA00022741"/>
    </source>
</evidence>
<dbReference type="OrthoDB" id="1194567at2759"/>
<organism evidence="6 7">
    <name type="scientific">Parasponia andersonii</name>
    <name type="common">Sponia andersonii</name>
    <dbReference type="NCBI Taxonomy" id="3476"/>
    <lineage>
        <taxon>Eukaryota</taxon>
        <taxon>Viridiplantae</taxon>
        <taxon>Streptophyta</taxon>
        <taxon>Embryophyta</taxon>
        <taxon>Tracheophyta</taxon>
        <taxon>Spermatophyta</taxon>
        <taxon>Magnoliopsida</taxon>
        <taxon>eudicotyledons</taxon>
        <taxon>Gunneridae</taxon>
        <taxon>Pentapetalae</taxon>
        <taxon>rosids</taxon>
        <taxon>fabids</taxon>
        <taxon>Rosales</taxon>
        <taxon>Cannabaceae</taxon>
        <taxon>Parasponia</taxon>
    </lineage>
</organism>
<accession>A0A2P5AKX5</accession>
<keyword evidence="3" id="KW-0611">Plant defense</keyword>
<dbReference type="AlphaFoldDB" id="A0A2P5AKX5"/>
<evidence type="ECO:0000313" key="6">
    <source>
        <dbReference type="EMBL" id="PON37190.1"/>
    </source>
</evidence>
<keyword evidence="1" id="KW-0677">Repeat</keyword>
<proteinExistence type="predicted"/>
<evidence type="ECO:0000256" key="4">
    <source>
        <dbReference type="ARBA" id="ARBA00022840"/>
    </source>
</evidence>
<evidence type="ECO:0000259" key="5">
    <source>
        <dbReference type="Pfam" id="PF18052"/>
    </source>
</evidence>
<keyword evidence="2" id="KW-0547">Nucleotide-binding</keyword>
<keyword evidence="4" id="KW-0067">ATP-binding</keyword>
<dbReference type="CDD" id="cd14798">
    <property type="entry name" value="RX-CC_like"/>
    <property type="match status" value="1"/>
</dbReference>
<dbReference type="InterPro" id="IPR042197">
    <property type="entry name" value="Apaf_helical"/>
</dbReference>
<reference evidence="7" key="1">
    <citation type="submission" date="2016-06" db="EMBL/GenBank/DDBJ databases">
        <title>Parallel loss of symbiosis genes in relatives of nitrogen-fixing non-legume Parasponia.</title>
        <authorList>
            <person name="Van Velzen R."/>
            <person name="Holmer R."/>
            <person name="Bu F."/>
            <person name="Rutten L."/>
            <person name="Van Zeijl A."/>
            <person name="Liu W."/>
            <person name="Santuari L."/>
            <person name="Cao Q."/>
            <person name="Sharma T."/>
            <person name="Shen D."/>
            <person name="Roswanjaya Y."/>
            <person name="Wardhani T."/>
            <person name="Kalhor M.S."/>
            <person name="Jansen J."/>
            <person name="Van den Hoogen J."/>
            <person name="Gungor B."/>
            <person name="Hartog M."/>
            <person name="Hontelez J."/>
            <person name="Verver J."/>
            <person name="Yang W.-C."/>
            <person name="Schijlen E."/>
            <person name="Repin R."/>
            <person name="Schilthuizen M."/>
            <person name="Schranz E."/>
            <person name="Heidstra R."/>
            <person name="Miyata K."/>
            <person name="Fedorova E."/>
            <person name="Kohlen W."/>
            <person name="Bisseling T."/>
            <person name="Smit S."/>
            <person name="Geurts R."/>
        </authorList>
    </citation>
    <scope>NUCLEOTIDE SEQUENCE [LARGE SCALE GENOMIC DNA]</scope>
    <source>
        <strain evidence="7">cv. WU1-14</strain>
    </source>
</reference>
<protein>
    <submittedName>
        <fullName evidence="6">NB-ARC domain containing protein</fullName>
    </submittedName>
</protein>
<dbReference type="PANTHER" id="PTHR36766">
    <property type="entry name" value="PLANT BROAD-SPECTRUM MILDEW RESISTANCE PROTEIN RPW8"/>
    <property type="match status" value="1"/>
</dbReference>
<evidence type="ECO:0000256" key="1">
    <source>
        <dbReference type="ARBA" id="ARBA00022737"/>
    </source>
</evidence>
<dbReference type="GO" id="GO:0006952">
    <property type="term" value="P:defense response"/>
    <property type="evidence" value="ECO:0007669"/>
    <property type="project" value="UniProtKB-KW"/>
</dbReference>
<dbReference type="STRING" id="3476.A0A2P5AKX5"/>
<dbReference type="InterPro" id="IPR027417">
    <property type="entry name" value="P-loop_NTPase"/>
</dbReference>
<dbReference type="Gene3D" id="1.20.5.4130">
    <property type="match status" value="1"/>
</dbReference>
<keyword evidence="7" id="KW-1185">Reference proteome</keyword>
<dbReference type="Gene3D" id="1.10.8.430">
    <property type="entry name" value="Helical domain of apoptotic protease-activating factors"/>
    <property type="match status" value="1"/>
</dbReference>
<dbReference type="Proteomes" id="UP000237105">
    <property type="component" value="Unassembled WGS sequence"/>
</dbReference>
<evidence type="ECO:0000256" key="3">
    <source>
        <dbReference type="ARBA" id="ARBA00022821"/>
    </source>
</evidence>
<sequence>MASAAIDLLIGRLVSAFENEISLVRKALHQVENIKAELEAMKAFLKDSECRGAHGSQLQSNGEVEKIWVSHVRDAANEVEDIINEFTSYSSKQQSRNKFNKILHGPENLKTNWARSLGKSSLFMRDEELVGITFVKEQLIGWFRDFPVATNCRFGGWNGWFSHVHYVQPLTESQAWDLFCMKAFSGTPSELESVARELVQKCEGLPLGIVALGALMSTKSLESEWRNVNNSLSWEFSNNPMLNVVRSILIAKLQ</sequence>
<dbReference type="InterPro" id="IPR041118">
    <property type="entry name" value="Rx_N"/>
</dbReference>
<feature type="domain" description="Disease resistance N-terminal" evidence="5">
    <location>
        <begin position="6"/>
        <end position="101"/>
    </location>
</feature>
<dbReference type="SUPFAM" id="SSF52540">
    <property type="entry name" value="P-loop containing nucleoside triphosphate hydrolases"/>
    <property type="match status" value="1"/>
</dbReference>
<dbReference type="GO" id="GO:0043531">
    <property type="term" value="F:ADP binding"/>
    <property type="evidence" value="ECO:0007669"/>
    <property type="project" value="InterPro"/>
</dbReference>
<dbReference type="PANTHER" id="PTHR36766:SF70">
    <property type="entry name" value="DISEASE RESISTANCE PROTEIN RGA4"/>
    <property type="match status" value="1"/>
</dbReference>
<comment type="caution">
    <text evidence="6">The sequence shown here is derived from an EMBL/GenBank/DDBJ whole genome shotgun (WGS) entry which is preliminary data.</text>
</comment>
<dbReference type="Pfam" id="PF18052">
    <property type="entry name" value="Rx_N"/>
    <property type="match status" value="1"/>
</dbReference>
<name>A0A2P5AKX5_PARAD</name>
<evidence type="ECO:0000313" key="7">
    <source>
        <dbReference type="Proteomes" id="UP000237105"/>
    </source>
</evidence>
<dbReference type="EMBL" id="JXTB01000539">
    <property type="protein sequence ID" value="PON37190.1"/>
    <property type="molecule type" value="Genomic_DNA"/>
</dbReference>
<dbReference type="InterPro" id="IPR038005">
    <property type="entry name" value="RX-like_CC"/>
</dbReference>
<gene>
    <name evidence="6" type="ORF">PanWU01x14_322430</name>
</gene>
<dbReference type="GO" id="GO:0005524">
    <property type="term" value="F:ATP binding"/>
    <property type="evidence" value="ECO:0007669"/>
    <property type="project" value="UniProtKB-KW"/>
</dbReference>